<dbReference type="InterPro" id="IPR001668">
    <property type="entry name" value="Mob_Pre"/>
</dbReference>
<dbReference type="NCBIfam" id="NF041497">
    <property type="entry name" value="MobV"/>
    <property type="match status" value="1"/>
</dbReference>
<keyword evidence="4" id="KW-1185">Reference proteome</keyword>
<evidence type="ECO:0000313" key="4">
    <source>
        <dbReference type="Proteomes" id="UP001058267"/>
    </source>
</evidence>
<feature type="compositionally biased region" description="Basic and acidic residues" evidence="2">
    <location>
        <begin position="1"/>
        <end position="13"/>
    </location>
</feature>
<feature type="coiled-coil region" evidence="1">
    <location>
        <begin position="414"/>
        <end position="441"/>
    </location>
</feature>
<dbReference type="Proteomes" id="UP001058267">
    <property type="component" value="Chromosome"/>
</dbReference>
<organism evidence="3 4">
    <name type="scientific">Alistipes senegalensis JC50</name>
    <dbReference type="NCBI Taxonomy" id="1033732"/>
    <lineage>
        <taxon>Bacteria</taxon>
        <taxon>Pseudomonadati</taxon>
        <taxon>Bacteroidota</taxon>
        <taxon>Bacteroidia</taxon>
        <taxon>Bacteroidales</taxon>
        <taxon>Rikenellaceae</taxon>
        <taxon>Alistipes</taxon>
    </lineage>
</organism>
<protein>
    <submittedName>
        <fullName evidence="3">Plasmid recombination protein</fullName>
    </submittedName>
</protein>
<proteinExistence type="predicted"/>
<dbReference type="EMBL" id="CP102252">
    <property type="protein sequence ID" value="UWN66785.1"/>
    <property type="molecule type" value="Genomic_DNA"/>
</dbReference>
<dbReference type="Pfam" id="PF01076">
    <property type="entry name" value="Mob_Pre"/>
    <property type="match status" value="1"/>
</dbReference>
<accession>A0ABY5VB14</accession>
<sequence>MTTDRKQAMHVEAGKSFSTAEANENERRWNDDKIDRKNQDSTNNYDKTRMKLNFEIGSDGKIYPLGYSEKSLEVRLQERLSELGWKPFKPDSKIQPNCCARFIFGGNHDRTIEMAFGDQTVNLEKDADNSHLHRCEEIEHWAKDVYDWCVRRYGQENIVGFQVHLDESSPHIHALIVPVGQRTKSGRECVMWSAKFGKNRYEYGQILREMHTSLYEEVGSKYGLERGDSIEGRNVQHLHKRDYIRKLAYEAKQAEKAVKGLQTMMRHLESKIFSYSRQLEEAKKELVSGRITLDRYETQKADIQKLIVEYQTKLEDKTGKLHAKEQELERLTADAAKARSVIQPFRNHKEDFTPPRITEKVPLFGTDKWVERQNRHIAKHFTEIVRKIESLYKSDALRQVEAAQRNALADYGEFYRLKKENQSLSDIKQELESELNILIGQLAVPSIRNMIFAVADALIGGQPVPISSGGGGNSDSDLRWDGRRPDEEEEAYQRRCLLHASRVAKSARSGYRRR</sequence>
<reference evidence="3" key="1">
    <citation type="journal article" date="2022" name="Cell">
        <title>Design, construction, and in vivo augmentation of a complex gut microbiome.</title>
        <authorList>
            <person name="Cheng A.G."/>
            <person name="Ho P.Y."/>
            <person name="Aranda-Diaz A."/>
            <person name="Jain S."/>
            <person name="Yu F.B."/>
            <person name="Meng X."/>
            <person name="Wang M."/>
            <person name="Iakiviak M."/>
            <person name="Nagashima K."/>
            <person name="Zhao A."/>
            <person name="Murugkar P."/>
            <person name="Patil A."/>
            <person name="Atabakhsh K."/>
            <person name="Weakley A."/>
            <person name="Yan J."/>
            <person name="Brumbaugh A.R."/>
            <person name="Higginbottom S."/>
            <person name="Dimas A."/>
            <person name="Shiver A.L."/>
            <person name="Deutschbauer A."/>
            <person name="Neff N."/>
            <person name="Sonnenburg J.L."/>
            <person name="Huang K.C."/>
            <person name="Fischbach M.A."/>
        </authorList>
    </citation>
    <scope>NUCLEOTIDE SEQUENCE</scope>
    <source>
        <strain evidence="3">JC50</strain>
    </source>
</reference>
<evidence type="ECO:0000256" key="2">
    <source>
        <dbReference type="SAM" id="MobiDB-lite"/>
    </source>
</evidence>
<name>A0ABY5VB14_9BACT</name>
<feature type="region of interest" description="Disordered" evidence="2">
    <location>
        <begin position="1"/>
        <end position="44"/>
    </location>
</feature>
<keyword evidence="1" id="KW-0175">Coiled coil</keyword>
<evidence type="ECO:0000313" key="3">
    <source>
        <dbReference type="EMBL" id="UWN66785.1"/>
    </source>
</evidence>
<evidence type="ECO:0000256" key="1">
    <source>
        <dbReference type="SAM" id="Coils"/>
    </source>
</evidence>
<dbReference type="Gene3D" id="3.30.930.30">
    <property type="match status" value="1"/>
</dbReference>
<feature type="region of interest" description="Disordered" evidence="2">
    <location>
        <begin position="464"/>
        <end position="486"/>
    </location>
</feature>
<feature type="coiled-coil region" evidence="1">
    <location>
        <begin position="244"/>
        <end position="341"/>
    </location>
</feature>
<feature type="compositionally biased region" description="Basic and acidic residues" evidence="2">
    <location>
        <begin position="476"/>
        <end position="486"/>
    </location>
</feature>
<dbReference type="RefSeq" id="WP_019151239.1">
    <property type="nucleotide sequence ID" value="NZ_CP102252.1"/>
</dbReference>
<gene>
    <name evidence="3" type="ORF">NQ519_10300</name>
</gene>
<dbReference type="CDD" id="cd17242">
    <property type="entry name" value="MobM_relaxase"/>
    <property type="match status" value="1"/>
</dbReference>
<feature type="compositionally biased region" description="Basic and acidic residues" evidence="2">
    <location>
        <begin position="24"/>
        <end position="39"/>
    </location>
</feature>